<organism evidence="2 3">
    <name type="scientific">Allokutzneria multivorans</name>
    <dbReference type="NCBI Taxonomy" id="1142134"/>
    <lineage>
        <taxon>Bacteria</taxon>
        <taxon>Bacillati</taxon>
        <taxon>Actinomycetota</taxon>
        <taxon>Actinomycetes</taxon>
        <taxon>Pseudonocardiales</taxon>
        <taxon>Pseudonocardiaceae</taxon>
        <taxon>Allokutzneria</taxon>
    </lineage>
</organism>
<dbReference type="PANTHER" id="PTHR43546">
    <property type="entry name" value="UPF0173 METAL-DEPENDENT HYDROLASE MJ1163-RELATED"/>
    <property type="match status" value="1"/>
</dbReference>
<evidence type="ECO:0000259" key="1">
    <source>
        <dbReference type="SMART" id="SM00849"/>
    </source>
</evidence>
<dbReference type="InterPro" id="IPR036866">
    <property type="entry name" value="RibonucZ/Hydroxyglut_hydro"/>
</dbReference>
<dbReference type="InterPro" id="IPR001279">
    <property type="entry name" value="Metallo-B-lactamas"/>
</dbReference>
<dbReference type="Pfam" id="PF13483">
    <property type="entry name" value="Lactamase_B_3"/>
    <property type="match status" value="1"/>
</dbReference>
<reference evidence="3" key="1">
    <citation type="journal article" date="2019" name="Int. J. Syst. Evol. Microbiol.">
        <title>The Global Catalogue of Microorganisms (GCM) 10K type strain sequencing project: providing services to taxonomists for standard genome sequencing and annotation.</title>
        <authorList>
            <consortium name="The Broad Institute Genomics Platform"/>
            <consortium name="The Broad Institute Genome Sequencing Center for Infectious Disease"/>
            <person name="Wu L."/>
            <person name="Ma J."/>
        </authorList>
    </citation>
    <scope>NUCLEOTIDE SEQUENCE [LARGE SCALE GENOMIC DNA]</scope>
    <source>
        <strain evidence="3">JCM 17342</strain>
    </source>
</reference>
<dbReference type="Gene3D" id="3.60.15.10">
    <property type="entry name" value="Ribonuclease Z/Hydroxyacylglutathione hydrolase-like"/>
    <property type="match status" value="1"/>
</dbReference>
<protein>
    <submittedName>
        <fullName evidence="2">MBL fold metallo-hydrolase</fullName>
    </submittedName>
</protein>
<gene>
    <name evidence="2" type="ORF">GCM10022247_24780</name>
</gene>
<dbReference type="InterPro" id="IPR050114">
    <property type="entry name" value="UPF0173_UPF0282_UlaG_hydrolase"/>
</dbReference>
<comment type="caution">
    <text evidence="2">The sequence shown here is derived from an EMBL/GenBank/DDBJ whole genome shotgun (WGS) entry which is preliminary data.</text>
</comment>
<feature type="domain" description="Metallo-beta-lactamase" evidence="1">
    <location>
        <begin position="7"/>
        <end position="176"/>
    </location>
</feature>
<dbReference type="PANTHER" id="PTHR43546:SF3">
    <property type="entry name" value="UPF0173 METAL-DEPENDENT HYDROLASE MJ1163"/>
    <property type="match status" value="1"/>
</dbReference>
<dbReference type="SUPFAM" id="SSF56281">
    <property type="entry name" value="Metallo-hydrolase/oxidoreductase"/>
    <property type="match status" value="1"/>
</dbReference>
<keyword evidence="3" id="KW-1185">Reference proteome</keyword>
<dbReference type="Proteomes" id="UP001501747">
    <property type="component" value="Unassembled WGS sequence"/>
</dbReference>
<evidence type="ECO:0000313" key="2">
    <source>
        <dbReference type="EMBL" id="GAA4002945.1"/>
    </source>
</evidence>
<accession>A0ABP7RVR3</accession>
<dbReference type="RefSeq" id="WP_344873928.1">
    <property type="nucleotide sequence ID" value="NZ_BAABAL010000006.1"/>
</dbReference>
<sequence>MRITHYGHSCVLLETGSARLLLDPGTFSSGFEGLTELDAVLVTHQHFDHLDLERLPDLLKANPRAELVLDKGSAPSVVDLGAPLKVVEPGEVLSIGGVRVDAVGGDHATIYGALPGIPNLGYVIGDGAFYHPGDALFVPGQDVDVLGLPTEAPWLKLAEAVDFMNAVAPRVAVPIHEALLARPELYYGWFDRLSAEKTEVRGLKHAEAVEL</sequence>
<dbReference type="EMBL" id="BAABAL010000006">
    <property type="protein sequence ID" value="GAA4002945.1"/>
    <property type="molecule type" value="Genomic_DNA"/>
</dbReference>
<name>A0ABP7RVR3_9PSEU</name>
<evidence type="ECO:0000313" key="3">
    <source>
        <dbReference type="Proteomes" id="UP001501747"/>
    </source>
</evidence>
<proteinExistence type="predicted"/>
<dbReference type="SMART" id="SM00849">
    <property type="entry name" value="Lactamase_B"/>
    <property type="match status" value="1"/>
</dbReference>